<organism evidence="8 9">
    <name type="scientific">Granulibacter bethesdensis</name>
    <dbReference type="NCBI Taxonomy" id="364410"/>
    <lineage>
        <taxon>Bacteria</taxon>
        <taxon>Pseudomonadati</taxon>
        <taxon>Pseudomonadota</taxon>
        <taxon>Alphaproteobacteria</taxon>
        <taxon>Acetobacterales</taxon>
        <taxon>Acetobacteraceae</taxon>
        <taxon>Granulibacter</taxon>
    </lineage>
</organism>
<dbReference type="InterPro" id="IPR036837">
    <property type="entry name" value="Cation_efflux_CTD_sf"/>
</dbReference>
<evidence type="ECO:0000259" key="7">
    <source>
        <dbReference type="Pfam" id="PF01545"/>
    </source>
</evidence>
<dbReference type="GO" id="GO:0016020">
    <property type="term" value="C:membrane"/>
    <property type="evidence" value="ECO:0007669"/>
    <property type="project" value="UniProtKB-SubCell"/>
</dbReference>
<accession>A0AAN0RES3</accession>
<dbReference type="InterPro" id="IPR058533">
    <property type="entry name" value="Cation_efflux_TM"/>
</dbReference>
<evidence type="ECO:0000256" key="5">
    <source>
        <dbReference type="ARBA" id="ARBA00023136"/>
    </source>
</evidence>
<dbReference type="KEGG" id="gbc:GbCGDNIH3_1816"/>
<evidence type="ECO:0000313" key="8">
    <source>
        <dbReference type="EMBL" id="AHJ63688.1"/>
    </source>
</evidence>
<evidence type="ECO:0000256" key="6">
    <source>
        <dbReference type="SAM" id="Phobius"/>
    </source>
</evidence>
<evidence type="ECO:0000256" key="2">
    <source>
        <dbReference type="ARBA" id="ARBA00022448"/>
    </source>
</evidence>
<feature type="transmembrane region" description="Helical" evidence="6">
    <location>
        <begin position="219"/>
        <end position="237"/>
    </location>
</feature>
<keyword evidence="4 6" id="KW-1133">Transmembrane helix</keyword>
<dbReference type="AlphaFoldDB" id="A0AAN0RES3"/>
<dbReference type="PANTHER" id="PTHR13414">
    <property type="entry name" value="HUEL-CATION TRANSPORTER"/>
    <property type="match status" value="1"/>
</dbReference>
<dbReference type="GO" id="GO:0008324">
    <property type="term" value="F:monoatomic cation transmembrane transporter activity"/>
    <property type="evidence" value="ECO:0007669"/>
    <property type="project" value="InterPro"/>
</dbReference>
<dbReference type="InterPro" id="IPR040177">
    <property type="entry name" value="SLC30A9"/>
</dbReference>
<proteinExistence type="predicted"/>
<evidence type="ECO:0000256" key="4">
    <source>
        <dbReference type="ARBA" id="ARBA00022989"/>
    </source>
</evidence>
<dbReference type="SUPFAM" id="SSF160240">
    <property type="entry name" value="Cation efflux protein cytoplasmic domain-like"/>
    <property type="match status" value="1"/>
</dbReference>
<protein>
    <submittedName>
        <fullName evidence="8">Cobalt-zinc-cadmium resistance protein czcD</fullName>
    </submittedName>
</protein>
<dbReference type="EMBL" id="CP003181">
    <property type="protein sequence ID" value="AHJ63688.1"/>
    <property type="molecule type" value="Genomic_DNA"/>
</dbReference>
<evidence type="ECO:0000313" key="9">
    <source>
        <dbReference type="Proteomes" id="UP000019438"/>
    </source>
</evidence>
<feature type="transmembrane region" description="Helical" evidence="6">
    <location>
        <begin position="186"/>
        <end position="213"/>
    </location>
</feature>
<keyword evidence="5 6" id="KW-0472">Membrane</keyword>
<dbReference type="PANTHER" id="PTHR13414:SF9">
    <property type="entry name" value="PROTON-COUPLED ZINC ANTIPORTER SLC30A9, MITOCHONDRIAL"/>
    <property type="match status" value="1"/>
</dbReference>
<dbReference type="SUPFAM" id="SSF161111">
    <property type="entry name" value="Cation efflux protein transmembrane domain-like"/>
    <property type="match status" value="1"/>
</dbReference>
<feature type="domain" description="Cation efflux protein transmembrane" evidence="7">
    <location>
        <begin position="37"/>
        <end position="245"/>
    </location>
</feature>
<keyword evidence="3 6" id="KW-0812">Transmembrane</keyword>
<dbReference type="Proteomes" id="UP000019438">
    <property type="component" value="Chromosome"/>
</dbReference>
<dbReference type="Gene3D" id="1.20.1510.10">
    <property type="entry name" value="Cation efflux protein transmembrane domain"/>
    <property type="match status" value="1"/>
</dbReference>
<reference evidence="9" key="1">
    <citation type="submission" date="2012-06" db="EMBL/GenBank/DDBJ databases">
        <title>Genome analysis of multiple Granulibacter bethesdensis isolates demonstrates substantial genome diversity.</title>
        <authorList>
            <person name="Greenberg D.E."/>
            <person name="Porcella S.F."/>
            <person name="Zarember K."/>
            <person name="Zelazny A.M."/>
            <person name="Bruno D."/>
            <person name="Martens C."/>
            <person name="Barbian K.D."/>
            <person name="Jaske E."/>
            <person name="Holland S.M."/>
        </authorList>
    </citation>
    <scope>NUCLEOTIDE SEQUENCE [LARGE SCALE GENOMIC DNA]</scope>
    <source>
        <strain evidence="9">CGDNIH3</strain>
    </source>
</reference>
<name>A0AAN0RES3_9PROT</name>
<evidence type="ECO:0000256" key="3">
    <source>
        <dbReference type="ARBA" id="ARBA00022692"/>
    </source>
</evidence>
<feature type="transmembrane region" description="Helical" evidence="6">
    <location>
        <begin position="35"/>
        <end position="54"/>
    </location>
</feature>
<dbReference type="GO" id="GO:0006829">
    <property type="term" value="P:zinc ion transport"/>
    <property type="evidence" value="ECO:0007669"/>
    <property type="project" value="InterPro"/>
</dbReference>
<dbReference type="NCBIfam" id="TIGR01297">
    <property type="entry name" value="CDF"/>
    <property type="match status" value="1"/>
</dbReference>
<dbReference type="Gene3D" id="3.30.70.1350">
    <property type="entry name" value="Cation efflux protein, cytoplasmic domain"/>
    <property type="match status" value="1"/>
</dbReference>
<sequence>MKKAASGLPFLYLPVCRMADDHHSGGMASASSSRLVVFAALGGNFAIAVMKFAAAASTGSSAMLSEAVHSLVDTGNQLLMLWGMRCAARPATPEHPFGHGLELYFWSFMVAVLIFGLGAGVSIFEGVEKLRHPVSVTHVWPNYLVLGGSFVFEGIVWLLAMRAFLRQKGRLGVLEAAQASKDPTVFTVLFEDTAALLGLLTAGVGLGLAQWLHQPAFDAIASLVIGGILAVTALFLARESRSLLIGESAPQPVRDHIRRIVASEPGVVCANEILTMHFGPSEVLVAISMDFENQRSAGAVEAAVSRIEQRIRNNYPEVRRVFVEAQGFESHRAFDQQNVPG</sequence>
<feature type="transmembrane region" description="Helical" evidence="6">
    <location>
        <begin position="103"/>
        <end position="124"/>
    </location>
</feature>
<gene>
    <name evidence="8" type="ORF">GbCGDNIH3_1816</name>
</gene>
<dbReference type="Pfam" id="PF01545">
    <property type="entry name" value="Cation_efflux"/>
    <property type="match status" value="1"/>
</dbReference>
<keyword evidence="2" id="KW-0813">Transport</keyword>
<evidence type="ECO:0000256" key="1">
    <source>
        <dbReference type="ARBA" id="ARBA00004141"/>
    </source>
</evidence>
<dbReference type="InterPro" id="IPR002524">
    <property type="entry name" value="Cation_efflux"/>
</dbReference>
<feature type="transmembrane region" description="Helical" evidence="6">
    <location>
        <begin position="144"/>
        <end position="165"/>
    </location>
</feature>
<comment type="subcellular location">
    <subcellularLocation>
        <location evidence="1">Membrane</location>
        <topology evidence="1">Multi-pass membrane protein</topology>
    </subcellularLocation>
</comment>
<dbReference type="InterPro" id="IPR027469">
    <property type="entry name" value="Cation_efflux_TMD_sf"/>
</dbReference>